<organism evidence="2 3">
    <name type="scientific">Kordiimonas pumila</name>
    <dbReference type="NCBI Taxonomy" id="2161677"/>
    <lineage>
        <taxon>Bacteria</taxon>
        <taxon>Pseudomonadati</taxon>
        <taxon>Pseudomonadota</taxon>
        <taxon>Alphaproteobacteria</taxon>
        <taxon>Kordiimonadales</taxon>
        <taxon>Kordiimonadaceae</taxon>
        <taxon>Kordiimonas</taxon>
    </lineage>
</organism>
<feature type="domain" description="Extradiol ring-cleavage dioxygenase class III enzyme subunit B" evidence="1">
    <location>
        <begin position="241"/>
        <end position="341"/>
    </location>
</feature>
<dbReference type="EMBL" id="JBHRSL010000010">
    <property type="protein sequence ID" value="MFC3052649.1"/>
    <property type="molecule type" value="Genomic_DNA"/>
</dbReference>
<evidence type="ECO:0000259" key="1">
    <source>
        <dbReference type="Pfam" id="PF02900"/>
    </source>
</evidence>
<dbReference type="GO" id="GO:0051213">
    <property type="term" value="F:dioxygenase activity"/>
    <property type="evidence" value="ECO:0007669"/>
    <property type="project" value="UniProtKB-KW"/>
</dbReference>
<dbReference type="Gene3D" id="3.40.830.10">
    <property type="entry name" value="LigB-like"/>
    <property type="match status" value="1"/>
</dbReference>
<comment type="caution">
    <text evidence="2">The sequence shown here is derived from an EMBL/GenBank/DDBJ whole genome shotgun (WGS) entry which is preliminary data.</text>
</comment>
<reference evidence="3" key="1">
    <citation type="journal article" date="2019" name="Int. J. Syst. Evol. Microbiol.">
        <title>The Global Catalogue of Microorganisms (GCM) 10K type strain sequencing project: providing services to taxonomists for standard genome sequencing and annotation.</title>
        <authorList>
            <consortium name="The Broad Institute Genomics Platform"/>
            <consortium name="The Broad Institute Genome Sequencing Center for Infectious Disease"/>
            <person name="Wu L."/>
            <person name="Ma J."/>
        </authorList>
    </citation>
    <scope>NUCLEOTIDE SEQUENCE [LARGE SCALE GENOMIC DNA]</scope>
    <source>
        <strain evidence="3">KCTC 62164</strain>
    </source>
</reference>
<keyword evidence="2" id="KW-0560">Oxidoreductase</keyword>
<evidence type="ECO:0000313" key="2">
    <source>
        <dbReference type="EMBL" id="MFC3052649.1"/>
    </source>
</evidence>
<dbReference type="RefSeq" id="WP_194213697.1">
    <property type="nucleotide sequence ID" value="NZ_CP061205.1"/>
</dbReference>
<evidence type="ECO:0000313" key="3">
    <source>
        <dbReference type="Proteomes" id="UP001595444"/>
    </source>
</evidence>
<keyword evidence="2" id="KW-0223">Dioxygenase</keyword>
<keyword evidence="3" id="KW-1185">Reference proteome</keyword>
<dbReference type="InterPro" id="IPR004183">
    <property type="entry name" value="Xdiol_dOase_suB"/>
</dbReference>
<dbReference type="SUPFAM" id="SSF53213">
    <property type="entry name" value="LigB-like"/>
    <property type="match status" value="1"/>
</dbReference>
<gene>
    <name evidence="2" type="ORF">ACFOKA_12110</name>
</gene>
<proteinExistence type="predicted"/>
<dbReference type="Pfam" id="PF02900">
    <property type="entry name" value="LigB"/>
    <property type="match status" value="1"/>
</dbReference>
<protein>
    <submittedName>
        <fullName evidence="2">Extradiol ring-cleavage dioxygenase</fullName>
    </submittedName>
</protein>
<name>A0ABV7D7J0_9PROT</name>
<dbReference type="Proteomes" id="UP001595444">
    <property type="component" value="Unassembled WGS sequence"/>
</dbReference>
<sequence length="364" mass="41526">MGEILGIGVSHYPPLSSKDEDMANILKGRMRDPGVPDEAKDPANWPALMREEWGDDASVTGARKHREKMRHGLEHVREALDEFNPDFVLIWGDDQYENFKESIIPPFCIHAYDDMDVYPWRDASESAMFSEGHADEWGGGKPNVWGEKGNKSIPIKFNKEAAKQLASKLIENDFDMSYSYKPNEHPGLAHAFLNAILYLDYERKGWNYPILPVTINCYGSRIIGYRGFISQLGDERPLDPPSPSPKRVFEMGAAIARIIKESPWRVALLASSSWSHAFLVDKTYRMQPDVEFDKHMYKALTEGNYEEFRNVPLSRIEEAGDQELLNWCALAGAMHTLDYECTWSDFVETYLFNSSKVAAVFKPK</sequence>
<accession>A0ABV7D7J0</accession>